<dbReference type="AlphaFoldDB" id="A0A7G8BF67"/>
<keyword evidence="1" id="KW-1133">Transmembrane helix</keyword>
<keyword evidence="1" id="KW-0812">Transmembrane</keyword>
<dbReference type="EMBL" id="CP060394">
    <property type="protein sequence ID" value="QNI31187.1"/>
    <property type="molecule type" value="Genomic_DNA"/>
</dbReference>
<evidence type="ECO:0000313" key="2">
    <source>
        <dbReference type="EMBL" id="QNI31187.1"/>
    </source>
</evidence>
<feature type="transmembrane region" description="Helical" evidence="1">
    <location>
        <begin position="107"/>
        <end position="126"/>
    </location>
</feature>
<feature type="transmembrane region" description="Helical" evidence="1">
    <location>
        <begin position="47"/>
        <end position="66"/>
    </location>
</feature>
<evidence type="ECO:0000313" key="3">
    <source>
        <dbReference type="Proteomes" id="UP000515312"/>
    </source>
</evidence>
<name>A0A7G8BF67_9BACT</name>
<keyword evidence="3" id="KW-1185">Reference proteome</keyword>
<organism evidence="2 3">
    <name type="scientific">Alloacidobacterium dinghuense</name>
    <dbReference type="NCBI Taxonomy" id="2763107"/>
    <lineage>
        <taxon>Bacteria</taxon>
        <taxon>Pseudomonadati</taxon>
        <taxon>Acidobacteriota</taxon>
        <taxon>Terriglobia</taxon>
        <taxon>Terriglobales</taxon>
        <taxon>Acidobacteriaceae</taxon>
        <taxon>Alloacidobacterium</taxon>
    </lineage>
</organism>
<keyword evidence="1" id="KW-0472">Membrane</keyword>
<dbReference type="Proteomes" id="UP000515312">
    <property type="component" value="Chromosome"/>
</dbReference>
<reference evidence="2 3" key="1">
    <citation type="submission" date="2020-08" db="EMBL/GenBank/DDBJ databases">
        <title>Edaphobacter telluris sp. nov. and Acidobacterium dinghuensis sp. nov., two acidobacteria isolated from forest soil.</title>
        <authorList>
            <person name="Fu J."/>
            <person name="Qiu L."/>
        </authorList>
    </citation>
    <scope>NUCLEOTIDE SEQUENCE [LARGE SCALE GENOMIC DNA]</scope>
    <source>
        <strain evidence="2">4Y35</strain>
    </source>
</reference>
<feature type="transmembrane region" description="Helical" evidence="1">
    <location>
        <begin position="21"/>
        <end position="41"/>
    </location>
</feature>
<dbReference type="KEGG" id="adin:H7849_19115"/>
<evidence type="ECO:0000256" key="1">
    <source>
        <dbReference type="SAM" id="Phobius"/>
    </source>
</evidence>
<proteinExistence type="predicted"/>
<accession>A0A7G8BF67</accession>
<dbReference type="RefSeq" id="WP_186741618.1">
    <property type="nucleotide sequence ID" value="NZ_CP060394.1"/>
</dbReference>
<sequence>MQTKSDNRRWLFALTHWNWKAALITAIFRGAACIAALRHVHPHERQHFSAVEMIYVLLTAGIFSAWQQQALVIKPRYCAWTVVVVLVPLTSLGLDAVLHSLLDHVDAHALGIGALIFTLVSAMFHWHAMESGAMLVGKQSRSLSSDLKQLPGLLLSFVTAPIIWLRELRVANPIDAVEENDLEAAA</sequence>
<protein>
    <submittedName>
        <fullName evidence="2">Uncharacterized protein</fullName>
    </submittedName>
</protein>
<gene>
    <name evidence="2" type="ORF">H7849_19115</name>
</gene>
<feature type="transmembrane region" description="Helical" evidence="1">
    <location>
        <begin position="78"/>
        <end position="101"/>
    </location>
</feature>